<dbReference type="Gene3D" id="1.10.860.10">
    <property type="entry name" value="DNAb Helicase, Chain A"/>
    <property type="match status" value="1"/>
</dbReference>
<keyword evidence="1 12" id="KW-0240">DNA-directed RNA polymerase</keyword>
<dbReference type="Proteomes" id="UP001060164">
    <property type="component" value="Chromosome"/>
</dbReference>
<dbReference type="Pfam" id="PF08275">
    <property type="entry name" value="DNAG_N"/>
    <property type="match status" value="1"/>
</dbReference>
<dbReference type="InterPro" id="IPR019475">
    <property type="entry name" value="DNA_primase_DnaB-bd"/>
</dbReference>
<comment type="function">
    <text evidence="12 13">RNA polymerase that catalyzes the synthesis of short RNA molecules used as primers for DNA polymerase during DNA replication.</text>
</comment>
<evidence type="ECO:0000256" key="1">
    <source>
        <dbReference type="ARBA" id="ARBA00022478"/>
    </source>
</evidence>
<dbReference type="InterPro" id="IPR034151">
    <property type="entry name" value="TOPRIM_DnaG_bac"/>
</dbReference>
<dbReference type="SMART" id="SM00493">
    <property type="entry name" value="TOPRIM"/>
    <property type="match status" value="1"/>
</dbReference>
<dbReference type="InterPro" id="IPR013264">
    <property type="entry name" value="DNAG_N"/>
</dbReference>
<dbReference type="PANTHER" id="PTHR30313">
    <property type="entry name" value="DNA PRIMASE"/>
    <property type="match status" value="1"/>
</dbReference>
<dbReference type="RefSeq" id="WP_028529212.1">
    <property type="nucleotide sequence ID" value="NZ_CABLBR010000020.1"/>
</dbReference>
<dbReference type="InterPro" id="IPR036977">
    <property type="entry name" value="DNA_primase_Znf_CHC2"/>
</dbReference>
<dbReference type="Pfam" id="PF01807">
    <property type="entry name" value="Zn_ribbon_DnaG"/>
    <property type="match status" value="1"/>
</dbReference>
<feature type="region of interest" description="Disordered" evidence="14">
    <location>
        <begin position="430"/>
        <end position="451"/>
    </location>
</feature>
<keyword evidence="4 12" id="KW-0548">Nucleotidyltransferase</keyword>
<evidence type="ECO:0000256" key="11">
    <source>
        <dbReference type="ARBA" id="ARBA00023163"/>
    </source>
</evidence>
<dbReference type="EC" id="2.7.7.101" evidence="12"/>
<comment type="subunit">
    <text evidence="12">Monomer. Interacts with DnaB.</text>
</comment>
<dbReference type="InterPro" id="IPR050219">
    <property type="entry name" value="DnaG_primase"/>
</dbReference>
<dbReference type="InterPro" id="IPR006295">
    <property type="entry name" value="DNA_primase_DnaG"/>
</dbReference>
<dbReference type="Gene3D" id="3.90.980.10">
    <property type="entry name" value="DNA primase, catalytic core, N-terminal domain"/>
    <property type="match status" value="1"/>
</dbReference>
<evidence type="ECO:0000259" key="15">
    <source>
        <dbReference type="PROSITE" id="PS50880"/>
    </source>
</evidence>
<dbReference type="SUPFAM" id="SSF48024">
    <property type="entry name" value="N-terminal domain of DnaB helicase"/>
    <property type="match status" value="1"/>
</dbReference>
<evidence type="ECO:0000256" key="5">
    <source>
        <dbReference type="ARBA" id="ARBA00022705"/>
    </source>
</evidence>
<dbReference type="EMBL" id="CP102290">
    <property type="protein sequence ID" value="UWP60008.1"/>
    <property type="molecule type" value="Genomic_DNA"/>
</dbReference>
<evidence type="ECO:0000256" key="9">
    <source>
        <dbReference type="ARBA" id="ARBA00022842"/>
    </source>
</evidence>
<evidence type="ECO:0000256" key="7">
    <source>
        <dbReference type="ARBA" id="ARBA00022771"/>
    </source>
</evidence>
<dbReference type="CDD" id="cd03364">
    <property type="entry name" value="TOPRIM_DnaG_primases"/>
    <property type="match status" value="1"/>
</dbReference>
<comment type="catalytic activity">
    <reaction evidence="12">
        <text>ssDNA + n NTP = ssDNA/pppN(pN)n-1 hybrid + (n-1) diphosphate.</text>
        <dbReference type="EC" id="2.7.7.101"/>
    </reaction>
</comment>
<dbReference type="SUPFAM" id="SSF57783">
    <property type="entry name" value="Zinc beta-ribbon"/>
    <property type="match status" value="1"/>
</dbReference>
<dbReference type="PROSITE" id="PS50880">
    <property type="entry name" value="TOPRIM"/>
    <property type="match status" value="1"/>
</dbReference>
<gene>
    <name evidence="12 16" type="primary">dnaG</name>
    <name evidence="16" type="ORF">NQ502_02810</name>
</gene>
<keyword evidence="2 12" id="KW-0639">Primosome</keyword>
<sequence length="594" mass="68011">MRYSEDLIEEIRLRNDIVDVISGYVKLTRKGSSYFGLCPFHNEKSPSFSVSPDKQMYYCFGCGAGGNVYTFIMEYENFTFTEAVKFLAERAGVQLPVQEYSKEAKEQADLKTQLLMIHKLAAKFYFYQLKDKAGEQAYHYLRGRELSDETIVKFGLGYSAKFSDSLYRYVKGKGYTDDVLSKSGLFQADEKRGMYDKFWNRVMFPIMDVSSRVIGFGGRVMGDGKPKYLNSPETIIFDKSRNLYGLNIARTARKKNLIICEGYMDVIAMHQAGFDNAVASLGTALTAQQANLIKRYVNEALLLYDSDEAGQKAALRAIPLLRAAGVSARVIDLSPYKDPDEFIKEAGAGEFRERLENGRNGFMFQVMTESRGFDLKDPQGQSDFFHRVAKMLLEFEDEIERTTYLEAVAREYQVKPDMLQRLVGRLALKGAGVPRTEPPKSGQHRKQERENGYELSQKLLLTWMVTYPGIFEEVMQWISPEDFTTPLYHSVAKMLYEQHQNGEVNPARLLNAFSDSEEQKSVAAVFNARFPLQDDAQRTQALWDVICRMMENSIAYRTEHLDPADMKDLMKIMEDKKKLEDLKGRKVQLHISFD</sequence>
<keyword evidence="5 12" id="KW-0235">DNA replication</keyword>
<feature type="domain" description="Toprim" evidence="15">
    <location>
        <begin position="255"/>
        <end position="336"/>
    </location>
</feature>
<dbReference type="SMART" id="SM00400">
    <property type="entry name" value="ZnF_CHCC"/>
    <property type="match status" value="1"/>
</dbReference>
<evidence type="ECO:0000313" key="17">
    <source>
        <dbReference type="Proteomes" id="UP001060164"/>
    </source>
</evidence>
<comment type="similarity">
    <text evidence="12 13">Belongs to the DnaG primase family.</text>
</comment>
<dbReference type="Gene3D" id="3.90.580.10">
    <property type="entry name" value="Zinc finger, CHC2-type domain"/>
    <property type="match status" value="1"/>
</dbReference>
<name>A0ABY5VIZ1_9FIRM</name>
<evidence type="ECO:0000256" key="8">
    <source>
        <dbReference type="ARBA" id="ARBA00022833"/>
    </source>
</evidence>
<dbReference type="NCBIfam" id="TIGR01391">
    <property type="entry name" value="dnaG"/>
    <property type="match status" value="1"/>
</dbReference>
<comment type="domain">
    <text evidence="12">Contains an N-terminal zinc-binding domain, a central core domain that contains the primase activity, and a C-terminal DnaB-binding domain.</text>
</comment>
<dbReference type="HAMAP" id="MF_00974">
    <property type="entry name" value="DNA_primase_DnaG"/>
    <property type="match status" value="1"/>
</dbReference>
<keyword evidence="17" id="KW-1185">Reference proteome</keyword>
<dbReference type="SUPFAM" id="SSF56731">
    <property type="entry name" value="DNA primase core"/>
    <property type="match status" value="1"/>
</dbReference>
<evidence type="ECO:0000256" key="10">
    <source>
        <dbReference type="ARBA" id="ARBA00023125"/>
    </source>
</evidence>
<dbReference type="InterPro" id="IPR037068">
    <property type="entry name" value="DNA_primase_core_N_sf"/>
</dbReference>
<dbReference type="InterPro" id="IPR002694">
    <property type="entry name" value="Znf_CHC2"/>
</dbReference>
<evidence type="ECO:0000256" key="6">
    <source>
        <dbReference type="ARBA" id="ARBA00022723"/>
    </source>
</evidence>
<keyword evidence="6 12" id="KW-0479">Metal-binding</keyword>
<evidence type="ECO:0000256" key="13">
    <source>
        <dbReference type="PIRNR" id="PIRNR002811"/>
    </source>
</evidence>
<keyword evidence="9" id="KW-0460">Magnesium</keyword>
<reference evidence="16" key="1">
    <citation type="journal article" date="2022" name="Cell">
        <title>Design, construction, and in vivo augmentation of a complex gut microbiome.</title>
        <authorList>
            <person name="Cheng A.G."/>
            <person name="Ho P.Y."/>
            <person name="Aranda-Diaz A."/>
            <person name="Jain S."/>
            <person name="Yu F.B."/>
            <person name="Meng X."/>
            <person name="Wang M."/>
            <person name="Iakiviak M."/>
            <person name="Nagashima K."/>
            <person name="Zhao A."/>
            <person name="Murugkar P."/>
            <person name="Patil A."/>
            <person name="Atabakhsh K."/>
            <person name="Weakley A."/>
            <person name="Yan J."/>
            <person name="Brumbaugh A.R."/>
            <person name="Higginbottom S."/>
            <person name="Dimas A."/>
            <person name="Shiver A.L."/>
            <person name="Deutschbauer A."/>
            <person name="Neff N."/>
            <person name="Sonnenburg J.L."/>
            <person name="Huang K.C."/>
            <person name="Fischbach M.A."/>
        </authorList>
    </citation>
    <scope>NUCLEOTIDE SEQUENCE</scope>
    <source>
        <strain evidence="16">DSM 19829</strain>
    </source>
</reference>
<evidence type="ECO:0000256" key="3">
    <source>
        <dbReference type="ARBA" id="ARBA00022679"/>
    </source>
</evidence>
<dbReference type="PIRSF" id="PIRSF002811">
    <property type="entry name" value="DnaG"/>
    <property type="match status" value="1"/>
</dbReference>
<keyword evidence="7 12" id="KW-0863">Zinc-finger</keyword>
<dbReference type="InterPro" id="IPR006171">
    <property type="entry name" value="TOPRIM_dom"/>
</dbReference>
<proteinExistence type="inferred from homology"/>
<dbReference type="InterPro" id="IPR030846">
    <property type="entry name" value="DnaG_bac"/>
</dbReference>
<dbReference type="InterPro" id="IPR036185">
    <property type="entry name" value="DNA_heli_DnaB-like_N_sf"/>
</dbReference>
<comment type="cofactor">
    <cofactor evidence="12 13">
        <name>Zn(2+)</name>
        <dbReference type="ChEBI" id="CHEBI:29105"/>
    </cofactor>
    <text evidence="12 13">Binds 1 zinc ion per monomer.</text>
</comment>
<accession>A0ABY5VIZ1</accession>
<dbReference type="Gene3D" id="3.40.1360.10">
    <property type="match status" value="1"/>
</dbReference>
<dbReference type="PANTHER" id="PTHR30313:SF2">
    <property type="entry name" value="DNA PRIMASE"/>
    <property type="match status" value="1"/>
</dbReference>
<feature type="zinc finger region" description="CHC2-type" evidence="12">
    <location>
        <begin position="38"/>
        <end position="62"/>
    </location>
</feature>
<evidence type="ECO:0000313" key="16">
    <source>
        <dbReference type="EMBL" id="UWP60008.1"/>
    </source>
</evidence>
<dbReference type="InterPro" id="IPR016136">
    <property type="entry name" value="DNA_helicase_N/primase_C"/>
</dbReference>
<evidence type="ECO:0000256" key="2">
    <source>
        <dbReference type="ARBA" id="ARBA00022515"/>
    </source>
</evidence>
<keyword evidence="11 12" id="KW-0804">Transcription</keyword>
<dbReference type="Pfam" id="PF13155">
    <property type="entry name" value="Toprim_2"/>
    <property type="match status" value="1"/>
</dbReference>
<keyword evidence="10 12" id="KW-0238">DNA-binding</keyword>
<protein>
    <recommendedName>
        <fullName evidence="12 13">DNA primase</fullName>
        <ecNumber evidence="12">2.7.7.101</ecNumber>
    </recommendedName>
</protein>
<evidence type="ECO:0000256" key="4">
    <source>
        <dbReference type="ARBA" id="ARBA00022695"/>
    </source>
</evidence>
<keyword evidence="8 12" id="KW-0862">Zinc</keyword>
<evidence type="ECO:0000256" key="12">
    <source>
        <dbReference type="HAMAP-Rule" id="MF_00974"/>
    </source>
</evidence>
<evidence type="ECO:0000256" key="14">
    <source>
        <dbReference type="SAM" id="MobiDB-lite"/>
    </source>
</evidence>
<organism evidence="16 17">
    <name type="scientific">Ruminococcus gauvreauii</name>
    <dbReference type="NCBI Taxonomy" id="438033"/>
    <lineage>
        <taxon>Bacteria</taxon>
        <taxon>Bacillati</taxon>
        <taxon>Bacillota</taxon>
        <taxon>Clostridia</taxon>
        <taxon>Eubacteriales</taxon>
        <taxon>Oscillospiraceae</taxon>
        <taxon>Ruminococcus</taxon>
    </lineage>
</organism>
<dbReference type="Pfam" id="PF10410">
    <property type="entry name" value="DnaB_bind"/>
    <property type="match status" value="1"/>
</dbReference>
<keyword evidence="3 12" id="KW-0808">Transferase</keyword>